<dbReference type="SMART" id="SM00339">
    <property type="entry name" value="FH"/>
    <property type="match status" value="1"/>
</dbReference>
<dbReference type="GO" id="GO:0009653">
    <property type="term" value="P:anatomical structure morphogenesis"/>
    <property type="evidence" value="ECO:0007669"/>
    <property type="project" value="TreeGrafter"/>
</dbReference>
<keyword evidence="2" id="KW-0221">Differentiation</keyword>
<dbReference type="InterPro" id="IPR018122">
    <property type="entry name" value="TF_fork_head_CS_1"/>
</dbReference>
<keyword evidence="1" id="KW-1017">Isopeptide bond</keyword>
<dbReference type="GO" id="GO:0000981">
    <property type="term" value="F:DNA-binding transcription factor activity, RNA polymerase II-specific"/>
    <property type="evidence" value="ECO:0007669"/>
    <property type="project" value="TreeGrafter"/>
</dbReference>
<dbReference type="GO" id="GO:0005634">
    <property type="term" value="C:nucleus"/>
    <property type="evidence" value="ECO:0007669"/>
    <property type="project" value="UniProtKB-SubCell"/>
</dbReference>
<evidence type="ECO:0000313" key="11">
    <source>
        <dbReference type="Proteomes" id="UP001152795"/>
    </source>
</evidence>
<dbReference type="PROSITE" id="PS00657">
    <property type="entry name" value="FORK_HEAD_1"/>
    <property type="match status" value="1"/>
</dbReference>
<evidence type="ECO:0000256" key="5">
    <source>
        <dbReference type="ARBA" id="ARBA00023242"/>
    </source>
</evidence>
<dbReference type="InterPro" id="IPR036390">
    <property type="entry name" value="WH_DNA-bd_sf"/>
</dbReference>
<comment type="subcellular location">
    <subcellularLocation>
        <location evidence="7">Nucleus</location>
    </subcellularLocation>
</comment>
<keyword evidence="5 7" id="KW-0539">Nucleus</keyword>
<dbReference type="PROSITE" id="PS50039">
    <property type="entry name" value="FORK_HEAD_3"/>
    <property type="match status" value="1"/>
</dbReference>
<comment type="caution">
    <text evidence="10">The sequence shown here is derived from an EMBL/GenBank/DDBJ whole genome shotgun (WGS) entry which is preliminary data.</text>
</comment>
<proteinExistence type="predicted"/>
<reference evidence="10" key="1">
    <citation type="submission" date="2020-04" db="EMBL/GenBank/DDBJ databases">
        <authorList>
            <person name="Alioto T."/>
            <person name="Alioto T."/>
            <person name="Gomez Garrido J."/>
        </authorList>
    </citation>
    <scope>NUCLEOTIDE SEQUENCE</scope>
    <source>
        <strain evidence="10">A484AB</strain>
    </source>
</reference>
<dbReference type="InterPro" id="IPR050211">
    <property type="entry name" value="FOX_domain-containing"/>
</dbReference>
<feature type="compositionally biased region" description="Basic and acidic residues" evidence="8">
    <location>
        <begin position="181"/>
        <end position="196"/>
    </location>
</feature>
<keyword evidence="3" id="KW-0832">Ubl conjugation</keyword>
<dbReference type="InterPro" id="IPR030456">
    <property type="entry name" value="TF_fork_head_CS_2"/>
</dbReference>
<sequence length="324" mass="36821">MYNITQASSYWGYFPNASVDPCIRGSTYHPYLGTTFGSSYGNLSTPICFGEVQPYPKPPYSYIALISMAIKQAPEQKITLNAIYQFIMKNFPYYRYNKRGWQNSIRHNLSLNECFVKVQRDKADPGKGCYWSLKSDCENMFDNGNYRRRRRRPNKINSATGKDEKGLNDDISDTEISSSKCGEERLIKADNEERIPTKKLSATLLTPPSSPSKTKHSEHNTKQSAEHSFSIKNLLSSHDTEVEKSYPIYEMKRGQIEQSEAQTVESIHPASPFLLERIANPQTANLRTNLVAASANQFSPSEFMKNLYNGGLYASLFSSNCQRF</sequence>
<dbReference type="PROSITE" id="PS00658">
    <property type="entry name" value="FORK_HEAD_2"/>
    <property type="match status" value="1"/>
</dbReference>
<dbReference type="Proteomes" id="UP001152795">
    <property type="component" value="Unassembled WGS sequence"/>
</dbReference>
<organism evidence="10 11">
    <name type="scientific">Paramuricea clavata</name>
    <name type="common">Red gorgonian</name>
    <name type="synonym">Violescent sea-whip</name>
    <dbReference type="NCBI Taxonomy" id="317549"/>
    <lineage>
        <taxon>Eukaryota</taxon>
        <taxon>Metazoa</taxon>
        <taxon>Cnidaria</taxon>
        <taxon>Anthozoa</taxon>
        <taxon>Octocorallia</taxon>
        <taxon>Malacalcyonacea</taxon>
        <taxon>Plexauridae</taxon>
        <taxon>Paramuricea</taxon>
    </lineage>
</organism>
<evidence type="ECO:0000256" key="6">
    <source>
        <dbReference type="ARBA" id="ARBA00034872"/>
    </source>
</evidence>
<evidence type="ECO:0000256" key="1">
    <source>
        <dbReference type="ARBA" id="ARBA00022499"/>
    </source>
</evidence>
<feature type="region of interest" description="Disordered" evidence="8">
    <location>
        <begin position="142"/>
        <end position="228"/>
    </location>
</feature>
<evidence type="ECO:0000256" key="7">
    <source>
        <dbReference type="PROSITE-ProRule" id="PRU00089"/>
    </source>
</evidence>
<feature type="compositionally biased region" description="Basic and acidic residues" evidence="8">
    <location>
        <begin position="215"/>
        <end position="225"/>
    </location>
</feature>
<feature type="domain" description="Fork-head" evidence="9">
    <location>
        <begin position="57"/>
        <end position="151"/>
    </location>
</feature>
<dbReference type="EMBL" id="CACRXK020003892">
    <property type="protein sequence ID" value="CAB4000674.1"/>
    <property type="molecule type" value="Genomic_DNA"/>
</dbReference>
<gene>
    <name evidence="10" type="ORF">PACLA_8A054515</name>
</gene>
<dbReference type="PRINTS" id="PR00053">
    <property type="entry name" value="FORKHEAD"/>
</dbReference>
<evidence type="ECO:0000256" key="2">
    <source>
        <dbReference type="ARBA" id="ARBA00022782"/>
    </source>
</evidence>
<dbReference type="Gene3D" id="1.10.10.10">
    <property type="entry name" value="Winged helix-like DNA-binding domain superfamily/Winged helix DNA-binding domain"/>
    <property type="match status" value="1"/>
</dbReference>
<dbReference type="PANTHER" id="PTHR11829">
    <property type="entry name" value="FORKHEAD BOX PROTEIN"/>
    <property type="match status" value="1"/>
</dbReference>
<evidence type="ECO:0000259" key="9">
    <source>
        <dbReference type="PROSITE" id="PS50039"/>
    </source>
</evidence>
<dbReference type="OrthoDB" id="5402974at2759"/>
<evidence type="ECO:0000256" key="3">
    <source>
        <dbReference type="ARBA" id="ARBA00022843"/>
    </source>
</evidence>
<dbReference type="Pfam" id="PF00250">
    <property type="entry name" value="Forkhead"/>
    <property type="match status" value="1"/>
</dbReference>
<evidence type="ECO:0000313" key="10">
    <source>
        <dbReference type="EMBL" id="CAB4000674.1"/>
    </source>
</evidence>
<dbReference type="PANTHER" id="PTHR11829:SF411">
    <property type="entry name" value="FORKHEAD BOX PROTEIN L2"/>
    <property type="match status" value="1"/>
</dbReference>
<dbReference type="InterPro" id="IPR036388">
    <property type="entry name" value="WH-like_DNA-bd_sf"/>
</dbReference>
<name>A0A7D9E4Q6_PARCT</name>
<keyword evidence="11" id="KW-1185">Reference proteome</keyword>
<dbReference type="FunFam" id="1.10.10.10:FF:001472">
    <property type="entry name" value="Forkhead domain protein 1"/>
    <property type="match status" value="1"/>
</dbReference>
<dbReference type="SUPFAM" id="SSF46785">
    <property type="entry name" value="Winged helix' DNA-binding domain"/>
    <property type="match status" value="1"/>
</dbReference>
<dbReference type="GO" id="GO:0000978">
    <property type="term" value="F:RNA polymerase II cis-regulatory region sequence-specific DNA binding"/>
    <property type="evidence" value="ECO:0007669"/>
    <property type="project" value="TreeGrafter"/>
</dbReference>
<dbReference type="AlphaFoldDB" id="A0A7D9E4Q6"/>
<dbReference type="GO" id="GO:0030154">
    <property type="term" value="P:cell differentiation"/>
    <property type="evidence" value="ECO:0007669"/>
    <property type="project" value="UniProtKB-KW"/>
</dbReference>
<keyword evidence="4 7" id="KW-0238">DNA-binding</keyword>
<dbReference type="InterPro" id="IPR001766">
    <property type="entry name" value="Fork_head_dom"/>
</dbReference>
<feature type="DNA-binding region" description="Fork-head" evidence="7">
    <location>
        <begin position="57"/>
        <end position="151"/>
    </location>
</feature>
<protein>
    <recommendedName>
        <fullName evidence="6">Forkhead box protein L2</fullName>
    </recommendedName>
</protein>
<evidence type="ECO:0000256" key="8">
    <source>
        <dbReference type="SAM" id="MobiDB-lite"/>
    </source>
</evidence>
<evidence type="ECO:0000256" key="4">
    <source>
        <dbReference type="ARBA" id="ARBA00023125"/>
    </source>
</evidence>
<accession>A0A7D9E4Q6</accession>